<evidence type="ECO:0000256" key="4">
    <source>
        <dbReference type="ARBA" id="ARBA00022801"/>
    </source>
</evidence>
<evidence type="ECO:0000256" key="1">
    <source>
        <dbReference type="ARBA" id="ARBA00009431"/>
    </source>
</evidence>
<protein>
    <recommendedName>
        <fullName evidence="6">Carboxypeptidase</fullName>
        <ecNumber evidence="6">3.4.16.-</ecNumber>
    </recommendedName>
</protein>
<reference evidence="8 9" key="1">
    <citation type="submission" date="2024-01" db="EMBL/GenBank/DDBJ databases">
        <title>Complete genome of Cladobotryum mycophilum ATHUM6906.</title>
        <authorList>
            <person name="Christinaki A.C."/>
            <person name="Myridakis A.I."/>
            <person name="Kouvelis V.N."/>
        </authorList>
    </citation>
    <scope>NUCLEOTIDE SEQUENCE [LARGE SCALE GENOMIC DNA]</scope>
    <source>
        <strain evidence="8 9">ATHUM6906</strain>
    </source>
</reference>
<dbReference type="Gene3D" id="3.40.50.1820">
    <property type="entry name" value="alpha/beta hydrolase"/>
    <property type="match status" value="1"/>
</dbReference>
<dbReference type="Pfam" id="PF00450">
    <property type="entry name" value="Peptidase_S10"/>
    <property type="match status" value="1"/>
</dbReference>
<keyword evidence="2 6" id="KW-0121">Carboxypeptidase</keyword>
<dbReference type="PRINTS" id="PR00724">
    <property type="entry name" value="CRBOXYPTASEC"/>
</dbReference>
<name>A0ABR0T3V3_9HYPO</name>
<feature type="signal peptide" evidence="6">
    <location>
        <begin position="1"/>
        <end position="20"/>
    </location>
</feature>
<evidence type="ECO:0000256" key="2">
    <source>
        <dbReference type="ARBA" id="ARBA00022645"/>
    </source>
</evidence>
<gene>
    <name evidence="8" type="ORF">PT974_01475</name>
</gene>
<evidence type="ECO:0000256" key="7">
    <source>
        <dbReference type="SAM" id="MobiDB-lite"/>
    </source>
</evidence>
<dbReference type="PANTHER" id="PTHR11802">
    <property type="entry name" value="SERINE PROTEASE FAMILY S10 SERINE CARBOXYPEPTIDASE"/>
    <property type="match status" value="1"/>
</dbReference>
<proteinExistence type="inferred from homology"/>
<keyword evidence="6" id="KW-0732">Signal</keyword>
<keyword evidence="9" id="KW-1185">Reference proteome</keyword>
<dbReference type="PROSITE" id="PS00131">
    <property type="entry name" value="CARBOXYPEPT_SER_SER"/>
    <property type="match status" value="1"/>
</dbReference>
<dbReference type="GO" id="GO:0004180">
    <property type="term" value="F:carboxypeptidase activity"/>
    <property type="evidence" value="ECO:0007669"/>
    <property type="project" value="UniProtKB-KW"/>
</dbReference>
<comment type="similarity">
    <text evidence="1 6">Belongs to the peptidase S10 family.</text>
</comment>
<evidence type="ECO:0000256" key="6">
    <source>
        <dbReference type="RuleBase" id="RU361156"/>
    </source>
</evidence>
<dbReference type="EC" id="3.4.16.-" evidence="6"/>
<evidence type="ECO:0000256" key="5">
    <source>
        <dbReference type="ARBA" id="ARBA00023180"/>
    </source>
</evidence>
<dbReference type="InterPro" id="IPR001563">
    <property type="entry name" value="Peptidase_S10"/>
</dbReference>
<feature type="chain" id="PRO_5044992935" description="Carboxypeptidase" evidence="6">
    <location>
        <begin position="21"/>
        <end position="663"/>
    </location>
</feature>
<dbReference type="EMBL" id="JAVFKD010000001">
    <property type="protein sequence ID" value="KAK5999087.1"/>
    <property type="molecule type" value="Genomic_DNA"/>
</dbReference>
<sequence>MLSRFSTLAVAGLFTSHVLAQVPAEPKGVKTITSPGGVQIRYKEPTFCETTPGVNAYSGYIDLDKDTHYYFLFYESRHSPKDDPVTLWLTGGPGSDSLLAAYVEHGPCFVTTSDLKPAYNDYSWNNVSNVLYLSQPMGTGWSYSKEAPGTLDDFGTYQPPNVNGIDGQYPVFDPTVDDTTQKAAVSAWHVIQGFFNTLPHLSPDVNSKSFNLWTESYGGHYGPIFYDYFYNQSQEIRDGKAKGIELNFESLGVGNGIFDYKVQAPYYLKYSVDNNYGIVGYNETIYNYGEFALNNPGGCLASIDFCRTTKGVSLIDKAVCSEAAVLCQDTVEALYYIYSDRGAYDIRANASAQVPPTDPVSTFLNQPKIQDDSAVSLNWTTSNNEVYYAFQQSGDMVFPSSIGNIAHLLDKGVRVTLYAGDADYACNWYGGEAVSLAVNYSQTANFHAAGYAPFLLDGKEYGAVRQYGNFSFLRVYESGHQVPYFQPAASLAFFSRTLAGLDIATGLVPVTGTYATKGNATSTIPGPLAGRHVHSAAEGLEKAADLVQVHDRALRSTQARPASVWPWPRTPAPATGAQPPSIEQTGPYRRHHHLLVFPVNVGVGAKAVEPVQPLTLDLVRPRRRKQEIPLVPAVARHPVHVDGAADHEARELAKVGHRACLLK</sequence>
<dbReference type="PANTHER" id="PTHR11802:SF131">
    <property type="entry name" value="CARBOXYPEPTIDASE"/>
    <property type="match status" value="1"/>
</dbReference>
<keyword evidence="5" id="KW-0325">Glycoprotein</keyword>
<comment type="caution">
    <text evidence="8">The sequence shown here is derived from an EMBL/GenBank/DDBJ whole genome shotgun (WGS) entry which is preliminary data.</text>
</comment>
<evidence type="ECO:0000313" key="8">
    <source>
        <dbReference type="EMBL" id="KAK5999087.1"/>
    </source>
</evidence>
<evidence type="ECO:0000313" key="9">
    <source>
        <dbReference type="Proteomes" id="UP001338125"/>
    </source>
</evidence>
<dbReference type="InterPro" id="IPR029058">
    <property type="entry name" value="AB_hydrolase_fold"/>
</dbReference>
<evidence type="ECO:0000256" key="3">
    <source>
        <dbReference type="ARBA" id="ARBA00022670"/>
    </source>
</evidence>
<dbReference type="SUPFAM" id="SSF53474">
    <property type="entry name" value="alpha/beta-Hydrolases"/>
    <property type="match status" value="1"/>
</dbReference>
<organism evidence="8 9">
    <name type="scientific">Cladobotryum mycophilum</name>
    <dbReference type="NCBI Taxonomy" id="491253"/>
    <lineage>
        <taxon>Eukaryota</taxon>
        <taxon>Fungi</taxon>
        <taxon>Dikarya</taxon>
        <taxon>Ascomycota</taxon>
        <taxon>Pezizomycotina</taxon>
        <taxon>Sordariomycetes</taxon>
        <taxon>Hypocreomycetidae</taxon>
        <taxon>Hypocreales</taxon>
        <taxon>Hypocreaceae</taxon>
        <taxon>Cladobotryum</taxon>
    </lineage>
</organism>
<accession>A0ABR0T3V3</accession>
<dbReference type="InterPro" id="IPR018202">
    <property type="entry name" value="Ser_caboxypep_ser_AS"/>
</dbReference>
<keyword evidence="3 6" id="KW-0645">Protease</keyword>
<feature type="region of interest" description="Disordered" evidence="7">
    <location>
        <begin position="560"/>
        <end position="580"/>
    </location>
</feature>
<keyword evidence="4 6" id="KW-0378">Hydrolase</keyword>
<dbReference type="Proteomes" id="UP001338125">
    <property type="component" value="Unassembled WGS sequence"/>
</dbReference>